<dbReference type="Proteomes" id="UP000007844">
    <property type="component" value="Chromosome"/>
</dbReference>
<dbReference type="AlphaFoldDB" id="F3Z1K8"/>
<dbReference type="Pfam" id="PF13187">
    <property type="entry name" value="Fer4_9"/>
    <property type="match status" value="1"/>
</dbReference>
<dbReference type="eggNOG" id="COG1148">
    <property type="taxonomic scope" value="Bacteria"/>
</dbReference>
<protein>
    <submittedName>
        <fullName evidence="2">4Fe-4S ferredoxin iron-sulfur binding domain-containing protein</fullName>
    </submittedName>
</protein>
<dbReference type="HOGENOM" id="CLU_078180_0_0_7"/>
<dbReference type="KEGG" id="daf:Desaf_1703"/>
<sequence length="337" mass="37148">MTQGESRSPRKERLAFPSFVRLSTYMRIPLPMKPSTRAFLDEARRTPGFTVFDRLHAYVYGRWCYLYIAMAKGQHPASRLIYPLLAGLGKFSRLLSGGGTDPDRGKKVFADSYHGKAVSLDSARKLISVGREVSLELPEQVIPYTQARDIVLKNPTLIAALDCPCRAASPNPCLPLSVCLLVGDPFASFMLEHHPKRTRRISVQEALDILSAEDARGHAHHAFFKDAMLGRFYAICNCCSCCCGAMQAHKRGVPMLASSGYVCRVETEHCAGCGACTEACPFGAMGIRDDHAWVDEKQCMGCGVCLTRCDHQALHLEREPSRGDPLEIEALLNAKSP</sequence>
<dbReference type="InterPro" id="IPR017896">
    <property type="entry name" value="4Fe4S_Fe-S-bd"/>
</dbReference>
<evidence type="ECO:0000313" key="3">
    <source>
        <dbReference type="Proteomes" id="UP000007844"/>
    </source>
</evidence>
<accession>F3Z1K8</accession>
<keyword evidence="3" id="KW-1185">Reference proteome</keyword>
<proteinExistence type="predicted"/>
<name>F3Z1K8_DESAF</name>
<evidence type="ECO:0000259" key="1">
    <source>
        <dbReference type="PROSITE" id="PS51379"/>
    </source>
</evidence>
<feature type="domain" description="4Fe-4S ferredoxin-type" evidence="1">
    <location>
        <begin position="261"/>
        <end position="290"/>
    </location>
</feature>
<dbReference type="RefSeq" id="WP_014259802.1">
    <property type="nucleotide sequence ID" value="NC_016629.1"/>
</dbReference>
<evidence type="ECO:0000313" key="2">
    <source>
        <dbReference type="EMBL" id="EGJ50039.1"/>
    </source>
</evidence>
<reference evidence="2 3" key="1">
    <citation type="journal article" date="2011" name="J. Bacteriol.">
        <title>Genome sequence of the mercury-methylating and pleomorphic Desulfovibrio africanus Strain Walvis Bay.</title>
        <authorList>
            <person name="Brown S.D."/>
            <person name="Wall J.D."/>
            <person name="Kucken A.M."/>
            <person name="Gilmour C.C."/>
            <person name="Podar M."/>
            <person name="Brandt C.C."/>
            <person name="Teshima H."/>
            <person name="Detter J.C."/>
            <person name="Han C.S."/>
            <person name="Land M.L."/>
            <person name="Lucas S."/>
            <person name="Han J."/>
            <person name="Pennacchio L."/>
            <person name="Nolan M."/>
            <person name="Pitluck S."/>
            <person name="Woyke T."/>
            <person name="Goodwin L."/>
            <person name="Palumbo A.V."/>
            <person name="Elias D.A."/>
        </authorList>
    </citation>
    <scope>NUCLEOTIDE SEQUENCE [LARGE SCALE GENOMIC DNA]</scope>
    <source>
        <strain evidence="2 3">Walvis Bay</strain>
    </source>
</reference>
<dbReference type="STRING" id="690850.Desaf_1703"/>
<gene>
    <name evidence="2" type="ORF">Desaf_1703</name>
</gene>
<dbReference type="Gene3D" id="3.30.70.20">
    <property type="match status" value="1"/>
</dbReference>
<dbReference type="EMBL" id="CP003221">
    <property type="protein sequence ID" value="EGJ50039.1"/>
    <property type="molecule type" value="Genomic_DNA"/>
</dbReference>
<dbReference type="SUPFAM" id="SSF54862">
    <property type="entry name" value="4Fe-4S ferredoxins"/>
    <property type="match status" value="1"/>
</dbReference>
<dbReference type="PROSITE" id="PS51379">
    <property type="entry name" value="4FE4S_FER_2"/>
    <property type="match status" value="2"/>
</dbReference>
<feature type="domain" description="4Fe-4S ferredoxin-type" evidence="1">
    <location>
        <begin position="291"/>
        <end position="319"/>
    </location>
</feature>
<organism evidence="2 3">
    <name type="scientific">Desulfocurvibacter africanus subsp. africanus str. Walvis Bay</name>
    <dbReference type="NCBI Taxonomy" id="690850"/>
    <lineage>
        <taxon>Bacteria</taxon>
        <taxon>Pseudomonadati</taxon>
        <taxon>Thermodesulfobacteriota</taxon>
        <taxon>Desulfovibrionia</taxon>
        <taxon>Desulfovibrionales</taxon>
        <taxon>Desulfovibrionaceae</taxon>
        <taxon>Desulfocurvibacter</taxon>
    </lineage>
</organism>